<evidence type="ECO:0000259" key="5">
    <source>
        <dbReference type="SMART" id="SM01158"/>
    </source>
</evidence>
<dbReference type="InterPro" id="IPR013636">
    <property type="entry name" value="ARMH3_C"/>
</dbReference>
<dbReference type="Proteomes" id="UP001175226">
    <property type="component" value="Unassembled WGS sequence"/>
</dbReference>
<feature type="domain" description="Armadillo-like helical" evidence="5">
    <location>
        <begin position="258"/>
        <end position="495"/>
    </location>
</feature>
<dbReference type="Pfam" id="PF08427">
    <property type="entry name" value="ARMH3_C"/>
    <property type="match status" value="1"/>
</dbReference>
<protein>
    <recommendedName>
        <fullName evidence="5">Armadillo-like helical domain-containing protein</fullName>
    </recommendedName>
</protein>
<dbReference type="AlphaFoldDB" id="A0AA39K7J5"/>
<evidence type="ECO:0000256" key="4">
    <source>
        <dbReference type="ARBA" id="ARBA00023136"/>
    </source>
</evidence>
<keyword evidence="2" id="KW-0812">Transmembrane</keyword>
<dbReference type="SMART" id="SM01158">
    <property type="entry name" value="DUF1741"/>
    <property type="match status" value="1"/>
</dbReference>
<reference evidence="6" key="1">
    <citation type="submission" date="2023-06" db="EMBL/GenBank/DDBJ databases">
        <authorList>
            <consortium name="Lawrence Berkeley National Laboratory"/>
            <person name="Ahrendt S."/>
            <person name="Sahu N."/>
            <person name="Indic B."/>
            <person name="Wong-Bajracharya J."/>
            <person name="Merenyi Z."/>
            <person name="Ke H.-M."/>
            <person name="Monk M."/>
            <person name="Kocsube S."/>
            <person name="Drula E."/>
            <person name="Lipzen A."/>
            <person name="Balint B."/>
            <person name="Henrissat B."/>
            <person name="Andreopoulos B."/>
            <person name="Martin F.M."/>
            <person name="Harder C.B."/>
            <person name="Rigling D."/>
            <person name="Ford K.L."/>
            <person name="Foster G.D."/>
            <person name="Pangilinan J."/>
            <person name="Papanicolaou A."/>
            <person name="Barry K."/>
            <person name="LaButti K."/>
            <person name="Viragh M."/>
            <person name="Koriabine M."/>
            <person name="Yan M."/>
            <person name="Riley R."/>
            <person name="Champramary S."/>
            <person name="Plett K.L."/>
            <person name="Tsai I.J."/>
            <person name="Slot J."/>
            <person name="Sipos G."/>
            <person name="Plett J."/>
            <person name="Nagy L.G."/>
            <person name="Grigoriev I.V."/>
        </authorList>
    </citation>
    <scope>NUCLEOTIDE SEQUENCE</scope>
    <source>
        <strain evidence="6">FPL87.14</strain>
    </source>
</reference>
<dbReference type="EMBL" id="JAUEPT010000001">
    <property type="protein sequence ID" value="KAK0456036.1"/>
    <property type="molecule type" value="Genomic_DNA"/>
</dbReference>
<evidence type="ECO:0000256" key="3">
    <source>
        <dbReference type="ARBA" id="ARBA00022989"/>
    </source>
</evidence>
<sequence length="627" mass="70471">MILWPMPADLILQLGLTFMCGISQLSPGAYFLRRNLFPSIVAFIKGSDTEQYTFEAVLFLAVLADFHKSDAARLNPYLSQIKETKDIDLMKKICWAANFALVASIKRYQEISDDDVSPALASTFGTLIASLRPDRALSTTPVDPPRELFKNQPIEATVILLPLYEFLRGNVLFSSVFLNSNEPDRTMPSPSSTLLTLSSYLLTHATSTSQPRSVAYANLCINCLLALVETDAVLVALSKPSNKPIRLCRQRLPVLPIPRSGRPPLCAFLDCCVLWLRHNLHMRLEVHLYTRCIWVCHRVVFYLQKARLRLEYEWKELWSAILGLLHFLAAKLDNLVTTGGVELLIREVRQRIDFYGIFSRSLQTIFLLSLCLSKCETFLPTPQTLHDFVYELVRAASDLQSQAALLKRLAGPESNARRHSLVQQPTDLLMKIVTITQFYEQKVTQSQARTAKDALRAVSREIEANGLYGLTDSREPEPPSPTIRRCSIIFAIRLHGWYGTHAVVPSQCGPNILISTASLLRSNLSTPANKLEGGGVPSKGIPGYGFDSEPFQPLRLPYMGRIHLNLGGLKKIFLFKDEVRDLHRADRKYKLASLSCPIFCKCSVILPLRSELSFAWFHALNTVIALI</sequence>
<gene>
    <name evidence="6" type="ORF">EV421DRAFT_22931</name>
</gene>
<dbReference type="PANTHER" id="PTHR13608">
    <property type="entry name" value="ARMADILLO-LIKE HELICAL DOMAIN-CONTAINING PROTEIN 3"/>
    <property type="match status" value="1"/>
</dbReference>
<keyword evidence="4" id="KW-0472">Membrane</keyword>
<keyword evidence="3" id="KW-1133">Transmembrane helix</keyword>
<evidence type="ECO:0000313" key="7">
    <source>
        <dbReference type="Proteomes" id="UP001175226"/>
    </source>
</evidence>
<keyword evidence="7" id="KW-1185">Reference proteome</keyword>
<organism evidence="6 7">
    <name type="scientific">Armillaria borealis</name>
    <dbReference type="NCBI Taxonomy" id="47425"/>
    <lineage>
        <taxon>Eukaryota</taxon>
        <taxon>Fungi</taxon>
        <taxon>Dikarya</taxon>
        <taxon>Basidiomycota</taxon>
        <taxon>Agaricomycotina</taxon>
        <taxon>Agaricomycetes</taxon>
        <taxon>Agaricomycetidae</taxon>
        <taxon>Agaricales</taxon>
        <taxon>Marasmiineae</taxon>
        <taxon>Physalacriaceae</taxon>
        <taxon>Armillaria</taxon>
    </lineage>
</organism>
<accession>A0AA39K7J5</accession>
<comment type="caution">
    <text evidence="6">The sequence shown here is derived from an EMBL/GenBank/DDBJ whole genome shotgun (WGS) entry which is preliminary data.</text>
</comment>
<dbReference type="InterPro" id="IPR039868">
    <property type="entry name" value="ARMD3-like"/>
</dbReference>
<comment type="subcellular location">
    <subcellularLocation>
        <location evidence="1">Membrane</location>
    </subcellularLocation>
</comment>
<dbReference type="GO" id="GO:0016020">
    <property type="term" value="C:membrane"/>
    <property type="evidence" value="ECO:0007669"/>
    <property type="project" value="UniProtKB-SubCell"/>
</dbReference>
<name>A0AA39K7J5_9AGAR</name>
<evidence type="ECO:0000313" key="6">
    <source>
        <dbReference type="EMBL" id="KAK0456036.1"/>
    </source>
</evidence>
<dbReference type="GO" id="GO:0005829">
    <property type="term" value="C:cytosol"/>
    <property type="evidence" value="ECO:0007669"/>
    <property type="project" value="TreeGrafter"/>
</dbReference>
<proteinExistence type="predicted"/>
<dbReference type="PANTHER" id="PTHR13608:SF3">
    <property type="entry name" value="ARMADILLO-LIKE HELICAL DOMAIN-CONTAINING PROTEIN 3"/>
    <property type="match status" value="1"/>
</dbReference>
<evidence type="ECO:0000256" key="1">
    <source>
        <dbReference type="ARBA" id="ARBA00004370"/>
    </source>
</evidence>
<evidence type="ECO:0000256" key="2">
    <source>
        <dbReference type="ARBA" id="ARBA00022692"/>
    </source>
</evidence>